<keyword evidence="1" id="KW-1133">Transmembrane helix</keyword>
<keyword evidence="1" id="KW-0812">Transmembrane</keyword>
<evidence type="ECO:0000256" key="1">
    <source>
        <dbReference type="SAM" id="Phobius"/>
    </source>
</evidence>
<dbReference type="EMBL" id="JAYWIO010000004">
    <property type="protein sequence ID" value="KAK7269187.1"/>
    <property type="molecule type" value="Genomic_DNA"/>
</dbReference>
<evidence type="ECO:0000313" key="2">
    <source>
        <dbReference type="EMBL" id="KAK7269187.1"/>
    </source>
</evidence>
<sequence>MDQKQEQNKGNQDNRCGNNGIYVTLISPKVPKSVSPLSSVADGETLRLVEGQATRRLLKLRNPNKVDLRSGELYNEEPNPSSMVVVFFSWRQHGCETEIGILDHGVQADGVMVFNLGCGALIMPMVMVFFDREI</sequence>
<feature type="transmembrane region" description="Helical" evidence="1">
    <location>
        <begin position="112"/>
        <end position="130"/>
    </location>
</feature>
<proteinExistence type="predicted"/>
<dbReference type="Proteomes" id="UP001372338">
    <property type="component" value="Unassembled WGS sequence"/>
</dbReference>
<protein>
    <submittedName>
        <fullName evidence="2">Uncharacterized protein</fullName>
    </submittedName>
</protein>
<evidence type="ECO:0000313" key="3">
    <source>
        <dbReference type="Proteomes" id="UP001372338"/>
    </source>
</evidence>
<name>A0AAN9F3Q5_CROPI</name>
<accession>A0AAN9F3Q5</accession>
<reference evidence="2 3" key="1">
    <citation type="submission" date="2024-01" db="EMBL/GenBank/DDBJ databases">
        <title>The genomes of 5 underutilized Papilionoideae crops provide insights into root nodulation and disease resistanc.</title>
        <authorList>
            <person name="Yuan L."/>
        </authorList>
    </citation>
    <scope>NUCLEOTIDE SEQUENCE [LARGE SCALE GENOMIC DNA]</scope>
    <source>
        <strain evidence="2">ZHUSHIDOU_FW_LH</strain>
        <tissue evidence="2">Leaf</tissue>
    </source>
</reference>
<keyword evidence="1" id="KW-0472">Membrane</keyword>
<comment type="caution">
    <text evidence="2">The sequence shown here is derived from an EMBL/GenBank/DDBJ whole genome shotgun (WGS) entry which is preliminary data.</text>
</comment>
<gene>
    <name evidence="2" type="ORF">RIF29_21904</name>
</gene>
<dbReference type="AlphaFoldDB" id="A0AAN9F3Q5"/>
<keyword evidence="3" id="KW-1185">Reference proteome</keyword>
<organism evidence="2 3">
    <name type="scientific">Crotalaria pallida</name>
    <name type="common">Smooth rattlebox</name>
    <name type="synonym">Crotalaria striata</name>
    <dbReference type="NCBI Taxonomy" id="3830"/>
    <lineage>
        <taxon>Eukaryota</taxon>
        <taxon>Viridiplantae</taxon>
        <taxon>Streptophyta</taxon>
        <taxon>Embryophyta</taxon>
        <taxon>Tracheophyta</taxon>
        <taxon>Spermatophyta</taxon>
        <taxon>Magnoliopsida</taxon>
        <taxon>eudicotyledons</taxon>
        <taxon>Gunneridae</taxon>
        <taxon>Pentapetalae</taxon>
        <taxon>rosids</taxon>
        <taxon>fabids</taxon>
        <taxon>Fabales</taxon>
        <taxon>Fabaceae</taxon>
        <taxon>Papilionoideae</taxon>
        <taxon>50 kb inversion clade</taxon>
        <taxon>genistoids sensu lato</taxon>
        <taxon>core genistoids</taxon>
        <taxon>Crotalarieae</taxon>
        <taxon>Crotalaria</taxon>
    </lineage>
</organism>